<gene>
    <name evidence="1" type="ORF">BV25DRAFT_1921758</name>
</gene>
<name>A0ACB8SG69_9AGAM</name>
<evidence type="ECO:0000313" key="2">
    <source>
        <dbReference type="Proteomes" id="UP000814140"/>
    </source>
</evidence>
<protein>
    <submittedName>
        <fullName evidence="1">WD40 repeat-like protein</fullName>
    </submittedName>
</protein>
<reference evidence="1" key="2">
    <citation type="journal article" date="2022" name="New Phytol.">
        <title>Evolutionary transition to the ectomycorrhizal habit in the genomes of a hyperdiverse lineage of mushroom-forming fungi.</title>
        <authorList>
            <person name="Looney B."/>
            <person name="Miyauchi S."/>
            <person name="Morin E."/>
            <person name="Drula E."/>
            <person name="Courty P.E."/>
            <person name="Kohler A."/>
            <person name="Kuo A."/>
            <person name="LaButti K."/>
            <person name="Pangilinan J."/>
            <person name="Lipzen A."/>
            <person name="Riley R."/>
            <person name="Andreopoulos W."/>
            <person name="He G."/>
            <person name="Johnson J."/>
            <person name="Nolan M."/>
            <person name="Tritt A."/>
            <person name="Barry K.W."/>
            <person name="Grigoriev I.V."/>
            <person name="Nagy L.G."/>
            <person name="Hibbett D."/>
            <person name="Henrissat B."/>
            <person name="Matheny P.B."/>
            <person name="Labbe J."/>
            <person name="Martin F.M."/>
        </authorList>
    </citation>
    <scope>NUCLEOTIDE SEQUENCE</scope>
    <source>
        <strain evidence="1">HHB10654</strain>
    </source>
</reference>
<comment type="caution">
    <text evidence="1">The sequence shown here is derived from an EMBL/GenBank/DDBJ whole genome shotgun (WGS) entry which is preliminary data.</text>
</comment>
<evidence type="ECO:0000313" key="1">
    <source>
        <dbReference type="EMBL" id="KAI0055519.1"/>
    </source>
</evidence>
<keyword evidence="2" id="KW-1185">Reference proteome</keyword>
<proteinExistence type="predicted"/>
<reference evidence="1" key="1">
    <citation type="submission" date="2021-03" db="EMBL/GenBank/DDBJ databases">
        <authorList>
            <consortium name="DOE Joint Genome Institute"/>
            <person name="Ahrendt S."/>
            <person name="Looney B.P."/>
            <person name="Miyauchi S."/>
            <person name="Morin E."/>
            <person name="Drula E."/>
            <person name="Courty P.E."/>
            <person name="Chicoki N."/>
            <person name="Fauchery L."/>
            <person name="Kohler A."/>
            <person name="Kuo A."/>
            <person name="Labutti K."/>
            <person name="Pangilinan J."/>
            <person name="Lipzen A."/>
            <person name="Riley R."/>
            <person name="Andreopoulos W."/>
            <person name="He G."/>
            <person name="Johnson J."/>
            <person name="Barry K.W."/>
            <person name="Grigoriev I.V."/>
            <person name="Nagy L."/>
            <person name="Hibbett D."/>
            <person name="Henrissat B."/>
            <person name="Matheny P.B."/>
            <person name="Labbe J."/>
            <person name="Martin F."/>
        </authorList>
    </citation>
    <scope>NUCLEOTIDE SEQUENCE</scope>
    <source>
        <strain evidence="1">HHB10654</strain>
    </source>
</reference>
<dbReference type="Proteomes" id="UP000814140">
    <property type="component" value="Unassembled WGS sequence"/>
</dbReference>
<dbReference type="EMBL" id="MU277289">
    <property type="protein sequence ID" value="KAI0055519.1"/>
    <property type="molecule type" value="Genomic_DNA"/>
</dbReference>
<organism evidence="1 2">
    <name type="scientific">Artomyces pyxidatus</name>
    <dbReference type="NCBI Taxonomy" id="48021"/>
    <lineage>
        <taxon>Eukaryota</taxon>
        <taxon>Fungi</taxon>
        <taxon>Dikarya</taxon>
        <taxon>Basidiomycota</taxon>
        <taxon>Agaricomycotina</taxon>
        <taxon>Agaricomycetes</taxon>
        <taxon>Russulales</taxon>
        <taxon>Auriscalpiaceae</taxon>
        <taxon>Artomyces</taxon>
    </lineage>
</organism>
<sequence length="371" mass="41995">MSRRLVYRKRYERPAHSSRINVLAFNPQGTFLAIGGADGYVSVLSVDSGDLLCHINARSPISSLIWSSTDDGLLFGCRNGLLVSARFDETSVRATFLYAHRDPLECLTSQPKDGNIVSGACGEVIVWKRGRNWTQEESWETLQTVPHPPMFTNQPPIVTSLNWNSDGELLVSYKWHGLICWQLSSATIIWRISMDQCETLSLSSNRSLAAAYSPHRGFEVYDLTHRRFKRAMHWAELDRSRTEKLPVVFAHGDFAVVGGSFSGRVSVWDVEQGDILFSLDHGADCPVGAIATFFQSVNDRFMVLTGTDDGRVFLWDTVPDESAQRRDDTNQIPVRAQGVIWDYLYGFRDCLMFLFLSYTLLISVREYVNWT</sequence>
<accession>A0ACB8SG69</accession>